<feature type="region of interest" description="Disordered" evidence="3">
    <location>
        <begin position="49"/>
        <end position="68"/>
    </location>
</feature>
<dbReference type="Proteomes" id="UP000002866">
    <property type="component" value="Chromosome 3"/>
</dbReference>
<dbReference type="PANTHER" id="PTHR12585">
    <property type="entry name" value="SCC1 / RAD21 FAMILY MEMBER"/>
    <property type="match status" value="1"/>
</dbReference>
<evidence type="ECO:0000313" key="5">
    <source>
        <dbReference type="EMBL" id="CCH60325.1"/>
    </source>
</evidence>
<dbReference type="OMA" id="YGVTICY"/>
<dbReference type="AlphaFoldDB" id="I2H1S3"/>
<keyword evidence="2" id="KW-0539">Nucleus</keyword>
<dbReference type="Pfam" id="PF04825">
    <property type="entry name" value="Rad21_Rec8_N"/>
    <property type="match status" value="1"/>
</dbReference>
<feature type="compositionally biased region" description="Low complexity" evidence="3">
    <location>
        <begin position="51"/>
        <end position="64"/>
    </location>
</feature>
<dbReference type="GO" id="GO:0005634">
    <property type="term" value="C:nucleus"/>
    <property type="evidence" value="ECO:0007669"/>
    <property type="project" value="UniProtKB-SubCell"/>
</dbReference>
<accession>I2H1S3</accession>
<evidence type="ECO:0000256" key="3">
    <source>
        <dbReference type="SAM" id="MobiDB-lite"/>
    </source>
</evidence>
<name>I2H1S3_HENB6</name>
<dbReference type="InParanoid" id="I2H1S3"/>
<dbReference type="STRING" id="1071380.I2H1S3"/>
<dbReference type="KEGG" id="tbl:TBLA_0C05290"/>
<gene>
    <name evidence="5" type="primary">TBLA0C05290</name>
    <name evidence="5" type="ORF">TBLA_0C05290</name>
</gene>
<dbReference type="HOGENOM" id="CLU_399675_0_0_1"/>
<dbReference type="OrthoDB" id="5427633at2759"/>
<dbReference type="eggNOG" id="ENOG502QWJ1">
    <property type="taxonomic scope" value="Eukaryota"/>
</dbReference>
<feature type="region of interest" description="Disordered" evidence="3">
    <location>
        <begin position="514"/>
        <end position="535"/>
    </location>
</feature>
<dbReference type="GeneID" id="14495305"/>
<feature type="region of interest" description="Disordered" evidence="3">
    <location>
        <begin position="664"/>
        <end position="685"/>
    </location>
</feature>
<dbReference type="InterPro" id="IPR006910">
    <property type="entry name" value="Rad21_Rec8_N"/>
</dbReference>
<comment type="subcellular location">
    <subcellularLocation>
        <location evidence="1">Nucleus</location>
    </subcellularLocation>
</comment>
<evidence type="ECO:0000313" key="6">
    <source>
        <dbReference type="Proteomes" id="UP000002866"/>
    </source>
</evidence>
<organism evidence="5 6">
    <name type="scientific">Henningerozyma blattae (strain ATCC 34711 / CBS 6284 / DSM 70876 / NBRC 10599 / NRRL Y-10934 / UCD 77-7)</name>
    <name type="common">Yeast</name>
    <name type="synonym">Tetrapisispora blattae</name>
    <dbReference type="NCBI Taxonomy" id="1071380"/>
    <lineage>
        <taxon>Eukaryota</taxon>
        <taxon>Fungi</taxon>
        <taxon>Dikarya</taxon>
        <taxon>Ascomycota</taxon>
        <taxon>Saccharomycotina</taxon>
        <taxon>Saccharomycetes</taxon>
        <taxon>Saccharomycetales</taxon>
        <taxon>Saccharomycetaceae</taxon>
        <taxon>Henningerozyma</taxon>
    </lineage>
</organism>
<dbReference type="EMBL" id="HE806318">
    <property type="protein sequence ID" value="CCH60325.1"/>
    <property type="molecule type" value="Genomic_DNA"/>
</dbReference>
<dbReference type="GO" id="GO:0003682">
    <property type="term" value="F:chromatin binding"/>
    <property type="evidence" value="ECO:0007669"/>
    <property type="project" value="TreeGrafter"/>
</dbReference>
<reference evidence="5 6" key="1">
    <citation type="journal article" date="2011" name="Proc. Natl. Acad. Sci. U.S.A.">
        <title>Evolutionary erosion of yeast sex chromosomes by mating-type switching accidents.</title>
        <authorList>
            <person name="Gordon J.L."/>
            <person name="Armisen D."/>
            <person name="Proux-Wera E."/>
            <person name="Oheigeartaigh S.S."/>
            <person name="Byrne K.P."/>
            <person name="Wolfe K.H."/>
        </authorList>
    </citation>
    <scope>NUCLEOTIDE SEQUENCE [LARGE SCALE GENOMIC DNA]</scope>
    <source>
        <strain evidence="6">ATCC 34711 / CBS 6284 / DSM 70876 / NBRC 10599 / NRRL Y-10934 / UCD 77-7</strain>
    </source>
</reference>
<evidence type="ECO:0000259" key="4">
    <source>
        <dbReference type="Pfam" id="PF04825"/>
    </source>
</evidence>
<dbReference type="PANTHER" id="PTHR12585:SF51">
    <property type="entry name" value="MEIOTIC RECOMBINATION PROTEIN REC8"/>
    <property type="match status" value="1"/>
</dbReference>
<dbReference type="GO" id="GO:0007062">
    <property type="term" value="P:sister chromatid cohesion"/>
    <property type="evidence" value="ECO:0007669"/>
    <property type="project" value="InterPro"/>
</dbReference>
<dbReference type="InterPro" id="IPR039781">
    <property type="entry name" value="Rad21/Rec8-like"/>
</dbReference>
<evidence type="ECO:0000256" key="1">
    <source>
        <dbReference type="ARBA" id="ARBA00004123"/>
    </source>
</evidence>
<protein>
    <recommendedName>
        <fullName evidence="4">Rad21/Rec8-like protein N-terminal domain-containing protein</fullName>
    </recommendedName>
</protein>
<dbReference type="GO" id="GO:0008278">
    <property type="term" value="C:cohesin complex"/>
    <property type="evidence" value="ECO:0007669"/>
    <property type="project" value="InterPro"/>
</dbReference>
<proteinExistence type="predicted"/>
<sequence length="800" mass="91260">MSNISPIYHYLANTGSNQKQQQLIYDGVTITWLLATLGGKNNSNMRSFKYNTNSNDNNSTGSNNHIGNQIRVSKMPNNIKKKDIIKVCIPKICEVIENTNKELSLKYVSNLMYGVTICYDKKTEFLLDDLNNMTSQLNRLTNSVRFFHSKGNHTGLTRSKNIIRRLPRPNNGVVTDRSIFENYTENATLNNAPPPSSNNVNANNTGIFNDDPKFNINYIFDITSILREDNGNIDASLIKRTDLLNELTNSNNADTLSTTTATANVTSRSLENKNDRLLDLKYHSNNSIHGSLSLNNPLMVDDIPFDIDFDLDVNEFGSQHGTSKSDTNSKTSDSSFVADYGGNFDINVNIEESEKIADLSNMNLELEENESENTKIPNDISLVTGESELNRERNNRVKRNSKRNLNVMHIKYITFDEKTNYSTDRLRSNFESYNSIMIEKNMLRDRINCQTNHMHNKLVKLIENISFESSVMQECYTSLFNKSLQRQVLPKLNISFKRKKEFLDQETESIERGRKRLRPFGLSSRSSSLSSQEKGRRLDLSKRNISFENDDLVEYDADGGLNDENNSRNELLNLEQIDEELESNYNRDSIRNNSGSWNSSRNAERDLMRIDLNIPPSSFGRQHSRAESANLGSEMDVIEELQAKTEQRGEKYIIENKLLDEVEEEHSTHEITNETPCVEGKESVESQEKVDVGSTILDQQSRKFYEYINSRAEIMGRNTFSNPPFERKLLFEDIIPSTLSEEDAEEKVISVSHKIAANAFLSLLNLVSRGLVDLQEYENSEIKSETNFNALNGDDIIVFI</sequence>
<dbReference type="RefSeq" id="XP_004179844.1">
    <property type="nucleotide sequence ID" value="XM_004179796.1"/>
</dbReference>
<feature type="compositionally biased region" description="Low complexity" evidence="3">
    <location>
        <begin position="522"/>
        <end position="531"/>
    </location>
</feature>
<evidence type="ECO:0000256" key="2">
    <source>
        <dbReference type="ARBA" id="ARBA00023242"/>
    </source>
</evidence>
<feature type="domain" description="Rad21/Rec8-like protein N-terminal" evidence="4">
    <location>
        <begin position="73"/>
        <end position="144"/>
    </location>
</feature>
<dbReference type="FunCoup" id="I2H1S3">
    <property type="interactions" value="155"/>
</dbReference>
<dbReference type="GO" id="GO:0006302">
    <property type="term" value="P:double-strand break repair"/>
    <property type="evidence" value="ECO:0007669"/>
    <property type="project" value="TreeGrafter"/>
</dbReference>
<keyword evidence="6" id="KW-1185">Reference proteome</keyword>
<dbReference type="CDD" id="cd21790">
    <property type="entry name" value="Rad21_Rec8_M_ScRec8p-like"/>
    <property type="match status" value="1"/>
</dbReference>